<feature type="transmembrane region" description="Helical" evidence="2">
    <location>
        <begin position="292"/>
        <end position="310"/>
    </location>
</feature>
<keyword evidence="2" id="KW-1133">Transmembrane helix</keyword>
<keyword evidence="5" id="KW-1185">Reference proteome</keyword>
<dbReference type="GO" id="GO:0016020">
    <property type="term" value="C:membrane"/>
    <property type="evidence" value="ECO:0007669"/>
    <property type="project" value="InterPro"/>
</dbReference>
<keyword evidence="2" id="KW-0472">Membrane</keyword>
<feature type="region of interest" description="Disordered" evidence="1">
    <location>
        <begin position="143"/>
        <end position="266"/>
    </location>
</feature>
<keyword evidence="4" id="KW-0418">Kinase</keyword>
<evidence type="ECO:0000256" key="2">
    <source>
        <dbReference type="SAM" id="Phobius"/>
    </source>
</evidence>
<dbReference type="PANTHER" id="PTHR34220">
    <property type="entry name" value="SENSOR HISTIDINE KINASE YPDA"/>
    <property type="match status" value="1"/>
</dbReference>
<reference evidence="4 5" key="1">
    <citation type="submission" date="2019-02" db="EMBL/GenBank/DDBJ databases">
        <title>Deep-cultivation of Planctomycetes and their phenomic and genomic characterization uncovers novel biology.</title>
        <authorList>
            <person name="Wiegand S."/>
            <person name="Jogler M."/>
            <person name="Boedeker C."/>
            <person name="Pinto D."/>
            <person name="Vollmers J."/>
            <person name="Rivas-Marin E."/>
            <person name="Kohn T."/>
            <person name="Peeters S.H."/>
            <person name="Heuer A."/>
            <person name="Rast P."/>
            <person name="Oberbeckmann S."/>
            <person name="Bunk B."/>
            <person name="Jeske O."/>
            <person name="Meyerdierks A."/>
            <person name="Storesund J.E."/>
            <person name="Kallscheuer N."/>
            <person name="Luecker S."/>
            <person name="Lage O.M."/>
            <person name="Pohl T."/>
            <person name="Merkel B.J."/>
            <person name="Hornburger P."/>
            <person name="Mueller R.-W."/>
            <person name="Bruemmer F."/>
            <person name="Labrenz M."/>
            <person name="Spormann A.M."/>
            <person name="Op den Camp H."/>
            <person name="Overmann J."/>
            <person name="Amann R."/>
            <person name="Jetten M.S.M."/>
            <person name="Mascher T."/>
            <person name="Medema M.H."/>
            <person name="Devos D.P."/>
            <person name="Kaster A.-K."/>
            <person name="Ovreas L."/>
            <person name="Rohde M."/>
            <person name="Galperin M.Y."/>
            <person name="Jogler C."/>
        </authorList>
    </citation>
    <scope>NUCLEOTIDE SEQUENCE [LARGE SCALE GENOMIC DNA]</scope>
    <source>
        <strain evidence="4 5">Pla163</strain>
    </source>
</reference>
<evidence type="ECO:0000313" key="4">
    <source>
        <dbReference type="EMBL" id="QDU86130.1"/>
    </source>
</evidence>
<gene>
    <name evidence="4" type="primary">ypdA</name>
    <name evidence="4" type="ORF">Pla163_32790</name>
</gene>
<keyword evidence="2" id="KW-0812">Transmembrane</keyword>
<feature type="compositionally biased region" description="Basic and acidic residues" evidence="1">
    <location>
        <begin position="158"/>
        <end position="189"/>
    </location>
</feature>
<dbReference type="Proteomes" id="UP000319342">
    <property type="component" value="Chromosome"/>
</dbReference>
<feature type="domain" description="Histidine kinase/HSP90-like ATPase" evidence="3">
    <location>
        <begin position="426"/>
        <end position="539"/>
    </location>
</feature>
<dbReference type="AlphaFoldDB" id="A0A518D3S9"/>
<keyword evidence="4" id="KW-0808">Transferase</keyword>
<dbReference type="EC" id="2.7.13.3" evidence="4"/>
<sequence length="541" mass="59602">MPTVPKQPTGNERPLDERVNPASAAAIGAVERILRSPWRLSIAVAMFVAVLSWLGSDQQRQALEIRLPEGWGEVNTVSLFVPEFVHNALWALLAPLLLALFVWSWRRLHPLLFAGAQIALCLGCAWGMGWIEHHSTDRLRDWVGPPVRESADAPSLMELERLSRERRRERDPQRRNERAEREDEGRESAPDGEGPAQLGDPQETGGERADEGRVEPGRDGPPREGPGRDGFGPRPNPGPPPGLGQGGAGGGEPGADVRSPRSAFQSRMDRLRARGLAPTARETAGQRLPREVLLYLIALGLSGAAFAFLARRESERRQLALELEAAQLSSELSRTQLRTLRAQLQPHFLFNALHGIGGLVRTGRADEALRTLSGLGGLLRRTLDSDRADRWPLRQELELIDEYLAVEGVRLGDRLTIEREFDPAALDVEIPPLLLLPIVENAIRHGIAAKTGPGTLRITAHRESDRLRLVVEDDGTGFADEVLALRRHPSDDEVHVGLFNTRERLVRIFGADGQRFELSNGNQLGARGACVTIELPCEPKP</sequence>
<dbReference type="Pfam" id="PF02518">
    <property type="entry name" value="HATPase_c"/>
    <property type="match status" value="1"/>
</dbReference>
<dbReference type="InterPro" id="IPR036890">
    <property type="entry name" value="HATPase_C_sf"/>
</dbReference>
<dbReference type="InterPro" id="IPR003594">
    <property type="entry name" value="HATPase_dom"/>
</dbReference>
<dbReference type="PANTHER" id="PTHR34220:SF7">
    <property type="entry name" value="SENSOR HISTIDINE KINASE YPDA"/>
    <property type="match status" value="1"/>
</dbReference>
<dbReference type="InterPro" id="IPR010559">
    <property type="entry name" value="Sig_transdc_His_kin_internal"/>
</dbReference>
<name>A0A518D3S9_9BACT</name>
<feature type="compositionally biased region" description="Gly residues" evidence="1">
    <location>
        <begin position="243"/>
        <end position="253"/>
    </location>
</feature>
<accession>A0A518D3S9</accession>
<dbReference type="Pfam" id="PF06580">
    <property type="entry name" value="His_kinase"/>
    <property type="match status" value="1"/>
</dbReference>
<proteinExistence type="predicted"/>
<evidence type="ECO:0000256" key="1">
    <source>
        <dbReference type="SAM" id="MobiDB-lite"/>
    </source>
</evidence>
<feature type="transmembrane region" description="Helical" evidence="2">
    <location>
        <begin position="111"/>
        <end position="131"/>
    </location>
</feature>
<evidence type="ECO:0000259" key="3">
    <source>
        <dbReference type="SMART" id="SM00387"/>
    </source>
</evidence>
<dbReference type="SMART" id="SM00387">
    <property type="entry name" value="HATPase_c"/>
    <property type="match status" value="1"/>
</dbReference>
<dbReference type="GO" id="GO:0000155">
    <property type="term" value="F:phosphorelay sensor kinase activity"/>
    <property type="evidence" value="ECO:0007669"/>
    <property type="project" value="InterPro"/>
</dbReference>
<dbReference type="SUPFAM" id="SSF55874">
    <property type="entry name" value="ATPase domain of HSP90 chaperone/DNA topoisomerase II/histidine kinase"/>
    <property type="match status" value="1"/>
</dbReference>
<protein>
    <submittedName>
        <fullName evidence="4">Sensor histidine kinase YpdA</fullName>
        <ecNumber evidence="4">2.7.13.3</ecNumber>
    </submittedName>
</protein>
<organism evidence="4 5">
    <name type="scientific">Rohdeia mirabilis</name>
    <dbReference type="NCBI Taxonomy" id="2528008"/>
    <lineage>
        <taxon>Bacteria</taxon>
        <taxon>Pseudomonadati</taxon>
        <taxon>Planctomycetota</taxon>
        <taxon>Planctomycetia</taxon>
        <taxon>Planctomycetia incertae sedis</taxon>
        <taxon>Rohdeia</taxon>
    </lineage>
</organism>
<feature type="transmembrane region" description="Helical" evidence="2">
    <location>
        <begin position="38"/>
        <end position="56"/>
    </location>
</feature>
<evidence type="ECO:0000313" key="5">
    <source>
        <dbReference type="Proteomes" id="UP000319342"/>
    </source>
</evidence>
<dbReference type="Gene3D" id="3.30.565.10">
    <property type="entry name" value="Histidine kinase-like ATPase, C-terminal domain"/>
    <property type="match status" value="1"/>
</dbReference>
<feature type="transmembrane region" description="Helical" evidence="2">
    <location>
        <begin position="88"/>
        <end position="105"/>
    </location>
</feature>
<feature type="compositionally biased region" description="Basic and acidic residues" evidence="1">
    <location>
        <begin position="205"/>
        <end position="227"/>
    </location>
</feature>
<dbReference type="EMBL" id="CP036290">
    <property type="protein sequence ID" value="QDU86130.1"/>
    <property type="molecule type" value="Genomic_DNA"/>
</dbReference>
<dbReference type="InterPro" id="IPR050640">
    <property type="entry name" value="Bact_2-comp_sensor_kinase"/>
</dbReference>